<name>A0A5A7MT26_9PROT</name>
<evidence type="ECO:0000256" key="1">
    <source>
        <dbReference type="SAM" id="MobiDB-lite"/>
    </source>
</evidence>
<proteinExistence type="predicted"/>
<reference evidence="2 3" key="1">
    <citation type="submission" date="2019-09" db="EMBL/GenBank/DDBJ databases">
        <title>NBRP : Genome information of microbial organism related human and environment.</title>
        <authorList>
            <person name="Hattori M."/>
            <person name="Oshima K."/>
            <person name="Inaba H."/>
            <person name="Suda W."/>
            <person name="Sakamoto M."/>
            <person name="Iino T."/>
            <person name="Kitahara M."/>
            <person name="Oshida Y."/>
            <person name="Iida T."/>
            <person name="Kudo T."/>
            <person name="Itoh T."/>
            <person name="Ohkuma M."/>
        </authorList>
    </citation>
    <scope>NUCLEOTIDE SEQUENCE [LARGE SCALE GENOMIC DNA]</scope>
    <source>
        <strain evidence="2 3">Hi-2</strain>
    </source>
</reference>
<comment type="caution">
    <text evidence="2">The sequence shown here is derived from an EMBL/GenBank/DDBJ whole genome shotgun (WGS) entry which is preliminary data.</text>
</comment>
<dbReference type="Proteomes" id="UP000322084">
    <property type="component" value="Unassembled WGS sequence"/>
</dbReference>
<evidence type="ECO:0000313" key="3">
    <source>
        <dbReference type="Proteomes" id="UP000322084"/>
    </source>
</evidence>
<organism evidence="2 3">
    <name type="scientific">Iodidimonas gelatinilytica</name>
    <dbReference type="NCBI Taxonomy" id="1236966"/>
    <lineage>
        <taxon>Bacteria</taxon>
        <taxon>Pseudomonadati</taxon>
        <taxon>Pseudomonadota</taxon>
        <taxon>Alphaproteobacteria</taxon>
        <taxon>Iodidimonadales</taxon>
        <taxon>Iodidimonadaceae</taxon>
        <taxon>Iodidimonas</taxon>
    </lineage>
</organism>
<feature type="region of interest" description="Disordered" evidence="1">
    <location>
        <begin position="28"/>
        <end position="113"/>
    </location>
</feature>
<dbReference type="EMBL" id="BKCL01000014">
    <property type="protein sequence ID" value="GEQ99192.1"/>
    <property type="molecule type" value="Genomic_DNA"/>
</dbReference>
<evidence type="ECO:0000313" key="2">
    <source>
        <dbReference type="EMBL" id="GEQ99192.1"/>
    </source>
</evidence>
<accession>A0A5A7MT26</accession>
<feature type="compositionally biased region" description="Basic and acidic residues" evidence="1">
    <location>
        <begin position="43"/>
        <end position="54"/>
    </location>
</feature>
<protein>
    <submittedName>
        <fullName evidence="2">Uncharacterized protein</fullName>
    </submittedName>
</protein>
<dbReference type="AlphaFoldDB" id="A0A5A7MT26"/>
<gene>
    <name evidence="2" type="ORF">JCM17844_28290</name>
</gene>
<sequence length="113" mass="12853">MVLVFPVILRHSRQNCLFALFEQRIDKSIPKPEPANESGNHQSEYEWTDHGAEDEKFDDEQQDESHNHPVHLLARFDNQSVRAHGGTPFSPDRLSPLPFPASHSSPDLCGVRL</sequence>